<evidence type="ECO:0000256" key="4">
    <source>
        <dbReference type="ARBA" id="ARBA00022692"/>
    </source>
</evidence>
<feature type="transmembrane region" description="Helical" evidence="8">
    <location>
        <begin position="27"/>
        <end position="48"/>
    </location>
</feature>
<feature type="region of interest" description="Disordered" evidence="7">
    <location>
        <begin position="546"/>
        <end position="566"/>
    </location>
</feature>
<protein>
    <submittedName>
        <fullName evidence="10">Paraquat-inducible protein B</fullName>
    </submittedName>
</protein>
<dbReference type="OrthoDB" id="9806984at2"/>
<dbReference type="Proteomes" id="UP000194151">
    <property type="component" value="Chromosome"/>
</dbReference>
<evidence type="ECO:0000256" key="7">
    <source>
        <dbReference type="SAM" id="MobiDB-lite"/>
    </source>
</evidence>
<evidence type="ECO:0000256" key="8">
    <source>
        <dbReference type="SAM" id="Phobius"/>
    </source>
</evidence>
<keyword evidence="6 8" id="KW-0472">Membrane</keyword>
<feature type="domain" description="Mce/MlaD" evidence="9">
    <location>
        <begin position="175"/>
        <end position="242"/>
    </location>
</feature>
<keyword evidence="3" id="KW-0997">Cell inner membrane</keyword>
<dbReference type="STRING" id="1416806.CAL12_17370"/>
<dbReference type="KEGG" id="bgv:CAL12_17370"/>
<evidence type="ECO:0000313" key="11">
    <source>
        <dbReference type="Proteomes" id="UP000194151"/>
    </source>
</evidence>
<keyword evidence="5 8" id="KW-1133">Transmembrane helix</keyword>
<gene>
    <name evidence="10" type="ORF">CAL12_17370</name>
</gene>
<dbReference type="AlphaFoldDB" id="A0A1W6YN38"/>
<dbReference type="PANTHER" id="PTHR30462:SF0">
    <property type="entry name" value="INTERMEMBRANE TRANSPORT PROTEIN YEBT"/>
    <property type="match status" value="1"/>
</dbReference>
<evidence type="ECO:0000256" key="5">
    <source>
        <dbReference type="ARBA" id="ARBA00022989"/>
    </source>
</evidence>
<sequence>MSDPASSGDNQQIRTPVVNRRKRRISWIWLVPFVAAIAGLSLVARTWFETGPTVTITFKTAEGLEVGKTQVRYKDVNIGTVRSIRLSEDRANVIVKAELVKDAASIAREGTQFWVVRPRLGVSGVSGLGTLLSGAYIGVDATTGKDASGKPLPDEEKTEFVGLETPPEVTHDRPGKRFTVRTTDLGSLDVGSPVYYRRISVGQVIGYQLDPTGHFVNIQVFVDAPYDKFVMADSHFWNASGVDFTLNADGLKVRTQSLLSVAVGGIAFAQSDDNPSATPAKADSVFTLYGTQAAAEATPDGDPFPVVMRFDQSIRGLSVGAPIDFNGIQLGQVDSITMDFDRNSKRFFALVHANLFPQRLGPVYERVKEFSEQEDKEVDGTKVIHPGGRLLGAMVQHGLRAQLRSSNLLTGQLYVALDVFSNAKPVNFQMQTPADIPTQPGNLDQLQQQISNIATKLDKIPFDRIGMDLQRTLEGSARLMTKLDKQVAPQAEALLKQANKSLADLGNLLAPDSALPVNAQRAMEELSRAARSLRALADYLQTNPEALLRGRGPDPLPNYGATRSPR</sequence>
<dbReference type="Pfam" id="PF02470">
    <property type="entry name" value="MlaD"/>
    <property type="match status" value="3"/>
</dbReference>
<evidence type="ECO:0000256" key="6">
    <source>
        <dbReference type="ARBA" id="ARBA00023136"/>
    </source>
</evidence>
<feature type="domain" description="Mce/MlaD" evidence="9">
    <location>
        <begin position="305"/>
        <end position="418"/>
    </location>
</feature>
<evidence type="ECO:0000256" key="2">
    <source>
        <dbReference type="ARBA" id="ARBA00022475"/>
    </source>
</evidence>
<dbReference type="EMBL" id="CP021108">
    <property type="protein sequence ID" value="ARP82414.1"/>
    <property type="molecule type" value="Genomic_DNA"/>
</dbReference>
<organism evidence="10 11">
    <name type="scientific">Bordetella genomosp. 8</name>
    <dbReference type="NCBI Taxonomy" id="1416806"/>
    <lineage>
        <taxon>Bacteria</taxon>
        <taxon>Pseudomonadati</taxon>
        <taxon>Pseudomonadota</taxon>
        <taxon>Betaproteobacteria</taxon>
        <taxon>Burkholderiales</taxon>
        <taxon>Alcaligenaceae</taxon>
        <taxon>Bordetella</taxon>
    </lineage>
</organism>
<dbReference type="GO" id="GO:0005886">
    <property type="term" value="C:plasma membrane"/>
    <property type="evidence" value="ECO:0007669"/>
    <property type="project" value="UniProtKB-SubCell"/>
</dbReference>
<comment type="subcellular location">
    <subcellularLocation>
        <location evidence="1">Cell inner membrane</location>
    </subcellularLocation>
</comment>
<reference evidence="10 11" key="1">
    <citation type="submission" date="2017-05" db="EMBL/GenBank/DDBJ databases">
        <title>Complete and WGS of Bordetella genogroups.</title>
        <authorList>
            <person name="Spilker T."/>
            <person name="LiPuma J."/>
        </authorList>
    </citation>
    <scope>NUCLEOTIDE SEQUENCE [LARGE SCALE GENOMIC DNA]</scope>
    <source>
        <strain evidence="10 11">AU19157</strain>
    </source>
</reference>
<dbReference type="RefSeq" id="WP_086065783.1">
    <property type="nucleotide sequence ID" value="NZ_CP021108.1"/>
</dbReference>
<keyword evidence="2" id="KW-1003">Cell membrane</keyword>
<feature type="domain" description="Mce/MlaD" evidence="9">
    <location>
        <begin position="51"/>
        <end position="140"/>
    </location>
</feature>
<proteinExistence type="predicted"/>
<accession>A0A1W6YN38</accession>
<keyword evidence="4 8" id="KW-0812">Transmembrane</keyword>
<evidence type="ECO:0000256" key="3">
    <source>
        <dbReference type="ARBA" id="ARBA00022519"/>
    </source>
</evidence>
<dbReference type="InterPro" id="IPR003399">
    <property type="entry name" value="Mce/MlaD"/>
</dbReference>
<dbReference type="InterPro" id="IPR051800">
    <property type="entry name" value="PqiA-PqiB_transport"/>
</dbReference>
<evidence type="ECO:0000259" key="9">
    <source>
        <dbReference type="Pfam" id="PF02470"/>
    </source>
</evidence>
<evidence type="ECO:0000313" key="10">
    <source>
        <dbReference type="EMBL" id="ARP82414.1"/>
    </source>
</evidence>
<keyword evidence="11" id="KW-1185">Reference proteome</keyword>
<evidence type="ECO:0000256" key="1">
    <source>
        <dbReference type="ARBA" id="ARBA00004533"/>
    </source>
</evidence>
<dbReference type="PANTHER" id="PTHR30462">
    <property type="entry name" value="INTERMEMBRANE TRANSPORT PROTEIN PQIB-RELATED"/>
    <property type="match status" value="1"/>
</dbReference>
<name>A0A1W6YN38_9BORD</name>